<dbReference type="Proteomes" id="UP000255168">
    <property type="component" value="Chromosome I"/>
</dbReference>
<dbReference type="EMBL" id="LT984806">
    <property type="protein sequence ID" value="SPD46667.1"/>
    <property type="molecule type" value="Genomic_DNA"/>
</dbReference>
<protein>
    <submittedName>
        <fullName evidence="1">Uncharacterized protein</fullName>
    </submittedName>
</protein>
<dbReference type="AlphaFoldDB" id="A0A375H8W1"/>
<name>A0A375H8W1_9BURK</name>
<evidence type="ECO:0000313" key="2">
    <source>
        <dbReference type="Proteomes" id="UP000255168"/>
    </source>
</evidence>
<sequence length="21" mass="2628">MQISERRRQLDNLIPWRTDAE</sequence>
<gene>
    <name evidence="1" type="ORF">CBM2607_11607</name>
</gene>
<organism evidence="1 2">
    <name type="scientific">Cupriavidus neocaledonicus</name>
    <dbReference type="NCBI Taxonomy" id="1040979"/>
    <lineage>
        <taxon>Bacteria</taxon>
        <taxon>Pseudomonadati</taxon>
        <taxon>Pseudomonadota</taxon>
        <taxon>Betaproteobacteria</taxon>
        <taxon>Burkholderiales</taxon>
        <taxon>Burkholderiaceae</taxon>
        <taxon>Cupriavidus</taxon>
    </lineage>
</organism>
<accession>A0A375H8W1</accession>
<proteinExistence type="predicted"/>
<evidence type="ECO:0000313" key="1">
    <source>
        <dbReference type="EMBL" id="SPD46667.1"/>
    </source>
</evidence>
<reference evidence="1 2" key="1">
    <citation type="submission" date="2018-01" db="EMBL/GenBank/DDBJ databases">
        <authorList>
            <person name="Clerissi C."/>
        </authorList>
    </citation>
    <scope>NUCLEOTIDE SEQUENCE [LARGE SCALE GENOMIC DNA]</scope>
    <source>
        <strain evidence="1">Cupriavidus taiwanensis STM 6160</strain>
    </source>
</reference>